<evidence type="ECO:0000256" key="1">
    <source>
        <dbReference type="ARBA" id="ARBA00010638"/>
    </source>
</evidence>
<dbReference type="EC" id="6.3.3.2" evidence="4"/>
<comment type="catalytic activity">
    <reaction evidence="4">
        <text>(6S)-5-formyl-5,6,7,8-tetrahydrofolate + ATP = (6R)-5,10-methenyltetrahydrofolate + ADP + phosphate</text>
        <dbReference type="Rhea" id="RHEA:10488"/>
        <dbReference type="ChEBI" id="CHEBI:30616"/>
        <dbReference type="ChEBI" id="CHEBI:43474"/>
        <dbReference type="ChEBI" id="CHEBI:57455"/>
        <dbReference type="ChEBI" id="CHEBI:57457"/>
        <dbReference type="ChEBI" id="CHEBI:456216"/>
        <dbReference type="EC" id="6.3.3.2"/>
    </reaction>
</comment>
<evidence type="ECO:0000313" key="6">
    <source>
        <dbReference type="Proteomes" id="UP000660021"/>
    </source>
</evidence>
<dbReference type="Proteomes" id="UP000660021">
    <property type="component" value="Unassembled WGS sequence"/>
</dbReference>
<organism evidence="5 6">
    <name type="scientific">Pseudoflavonifractor hominis</name>
    <dbReference type="NCBI Taxonomy" id="2763059"/>
    <lineage>
        <taxon>Bacteria</taxon>
        <taxon>Bacillati</taxon>
        <taxon>Bacillota</taxon>
        <taxon>Clostridia</taxon>
        <taxon>Eubacteriales</taxon>
        <taxon>Oscillospiraceae</taxon>
        <taxon>Pseudoflavonifractor</taxon>
    </lineage>
</organism>
<gene>
    <name evidence="5" type="ORF">H8S34_06035</name>
</gene>
<dbReference type="PANTHER" id="PTHR23407">
    <property type="entry name" value="ATPASE INHIBITOR/5-FORMYLTETRAHYDROFOLATE CYCLO-LIGASE"/>
    <property type="match status" value="1"/>
</dbReference>
<dbReference type="NCBIfam" id="TIGR02727">
    <property type="entry name" value="MTHFS_bact"/>
    <property type="match status" value="1"/>
</dbReference>
<comment type="caution">
    <text evidence="5">The sequence shown here is derived from an EMBL/GenBank/DDBJ whole genome shotgun (WGS) entry which is preliminary data.</text>
</comment>
<comment type="similarity">
    <text evidence="1 4">Belongs to the 5-formyltetrahydrofolate cyclo-ligase family.</text>
</comment>
<dbReference type="PIRSF" id="PIRSF006806">
    <property type="entry name" value="FTHF_cligase"/>
    <property type="match status" value="1"/>
</dbReference>
<evidence type="ECO:0000256" key="3">
    <source>
        <dbReference type="ARBA" id="ARBA00022840"/>
    </source>
</evidence>
<comment type="cofactor">
    <cofactor evidence="4">
        <name>Mg(2+)</name>
        <dbReference type="ChEBI" id="CHEBI:18420"/>
    </cofactor>
</comment>
<name>A0ABR7HSJ3_9FIRM</name>
<keyword evidence="5" id="KW-0436">Ligase</keyword>
<dbReference type="EMBL" id="JACOPR010000003">
    <property type="protein sequence ID" value="MBC5730391.1"/>
    <property type="molecule type" value="Genomic_DNA"/>
</dbReference>
<dbReference type="GO" id="GO:0030272">
    <property type="term" value="F:5-formyltetrahydrofolate cyclo-ligase activity"/>
    <property type="evidence" value="ECO:0007669"/>
    <property type="project" value="UniProtKB-EC"/>
</dbReference>
<dbReference type="Gene3D" id="3.40.50.10420">
    <property type="entry name" value="NagB/RpiA/CoA transferase-like"/>
    <property type="match status" value="1"/>
</dbReference>
<keyword evidence="6" id="KW-1185">Reference proteome</keyword>
<dbReference type="Pfam" id="PF01812">
    <property type="entry name" value="5-FTHF_cyc-lig"/>
    <property type="match status" value="1"/>
</dbReference>
<proteinExistence type="inferred from homology"/>
<reference evidence="5 6" key="1">
    <citation type="submission" date="2020-08" db="EMBL/GenBank/DDBJ databases">
        <title>Genome public.</title>
        <authorList>
            <person name="Liu C."/>
            <person name="Sun Q."/>
        </authorList>
    </citation>
    <scope>NUCLEOTIDE SEQUENCE [LARGE SCALE GENOMIC DNA]</scope>
    <source>
        <strain evidence="5 6">New-38</strain>
    </source>
</reference>
<keyword evidence="3 4" id="KW-0067">ATP-binding</keyword>
<dbReference type="PANTHER" id="PTHR23407:SF1">
    <property type="entry name" value="5-FORMYLTETRAHYDROFOLATE CYCLO-LIGASE"/>
    <property type="match status" value="1"/>
</dbReference>
<dbReference type="InterPro" id="IPR037171">
    <property type="entry name" value="NagB/RpiA_transferase-like"/>
</dbReference>
<dbReference type="SUPFAM" id="SSF100950">
    <property type="entry name" value="NagB/RpiA/CoA transferase-like"/>
    <property type="match status" value="1"/>
</dbReference>
<keyword evidence="4" id="KW-0460">Magnesium</keyword>
<evidence type="ECO:0000256" key="4">
    <source>
        <dbReference type="RuleBase" id="RU361279"/>
    </source>
</evidence>
<protein>
    <recommendedName>
        <fullName evidence="4">5-formyltetrahydrofolate cyclo-ligase</fullName>
        <ecNumber evidence="4">6.3.3.2</ecNumber>
    </recommendedName>
</protein>
<keyword evidence="2 4" id="KW-0547">Nucleotide-binding</keyword>
<dbReference type="RefSeq" id="WP_101691150.1">
    <property type="nucleotide sequence ID" value="NZ_JACOPR010000003.1"/>
</dbReference>
<sequence length="190" mass="21175">MDEQKAALRRTIRAQMKALTPEERHESDEALFARFLSLPAVERADTLLLYCGMGAELDTLRLLPQLIARGKRLLLPRCADAPGIMDARVYDPSLPLVRHRYGMLEPGPDRPVVSPGEIDLVLVPGLAFDRRGYRLGQGGGYYDRYLPQTKAFTVALCRSCFLLDAVPREEHDAPVDLVLTEEETFGPAAL</sequence>
<evidence type="ECO:0000256" key="2">
    <source>
        <dbReference type="ARBA" id="ARBA00022741"/>
    </source>
</evidence>
<evidence type="ECO:0000313" key="5">
    <source>
        <dbReference type="EMBL" id="MBC5730391.1"/>
    </source>
</evidence>
<keyword evidence="4" id="KW-0479">Metal-binding</keyword>
<accession>A0ABR7HSJ3</accession>
<dbReference type="InterPro" id="IPR002698">
    <property type="entry name" value="FTHF_cligase"/>
</dbReference>
<dbReference type="InterPro" id="IPR024185">
    <property type="entry name" value="FTHF_cligase-like_sf"/>
</dbReference>